<gene>
    <name evidence="5" type="ORF">S01H1_12748</name>
</gene>
<accession>X0S4S9</accession>
<evidence type="ECO:0000313" key="5">
    <source>
        <dbReference type="EMBL" id="GAF70251.1"/>
    </source>
</evidence>
<comment type="caution">
    <text evidence="5">The sequence shown here is derived from an EMBL/GenBank/DDBJ whole genome shotgun (WGS) entry which is preliminary data.</text>
</comment>
<organism evidence="5">
    <name type="scientific">marine sediment metagenome</name>
    <dbReference type="NCBI Taxonomy" id="412755"/>
    <lineage>
        <taxon>unclassified sequences</taxon>
        <taxon>metagenomes</taxon>
        <taxon>ecological metagenomes</taxon>
    </lineage>
</organism>
<dbReference type="PANTHER" id="PTHR47779">
    <property type="entry name" value="SYNTHASE (CCG-9), PUTATIVE (AFU_ORTHOLOGUE AFUA_3G12100)-RELATED"/>
    <property type="match status" value="1"/>
</dbReference>
<dbReference type="InterPro" id="IPR049438">
    <property type="entry name" value="TreT_GT1"/>
</dbReference>
<dbReference type="EMBL" id="BARS01006556">
    <property type="protein sequence ID" value="GAF70251.1"/>
    <property type="molecule type" value="Genomic_DNA"/>
</dbReference>
<dbReference type="AlphaFoldDB" id="X0S4S9"/>
<dbReference type="Pfam" id="PF21269">
    <property type="entry name" value="TreT_GT1"/>
    <property type="match status" value="1"/>
</dbReference>
<dbReference type="GO" id="GO:0016757">
    <property type="term" value="F:glycosyltransferase activity"/>
    <property type="evidence" value="ECO:0007669"/>
    <property type="project" value="UniProtKB-KW"/>
</dbReference>
<feature type="domain" description="Trehalose synthase N-terminal" evidence="4">
    <location>
        <begin position="34"/>
        <end position="169"/>
    </location>
</feature>
<reference evidence="5" key="1">
    <citation type="journal article" date="2014" name="Front. Microbiol.">
        <title>High frequency of phylogenetically diverse reductive dehalogenase-homologous genes in deep subseafloor sedimentary metagenomes.</title>
        <authorList>
            <person name="Kawai M."/>
            <person name="Futagami T."/>
            <person name="Toyoda A."/>
            <person name="Takaki Y."/>
            <person name="Nishi S."/>
            <person name="Hori S."/>
            <person name="Arai W."/>
            <person name="Tsubouchi T."/>
            <person name="Morono Y."/>
            <person name="Uchiyama I."/>
            <person name="Ito T."/>
            <person name="Fujiyama A."/>
            <person name="Inagaki F."/>
            <person name="Takami H."/>
        </authorList>
    </citation>
    <scope>NUCLEOTIDE SEQUENCE</scope>
    <source>
        <strain evidence="5">Expedition CK06-06</strain>
    </source>
</reference>
<evidence type="ECO:0000256" key="1">
    <source>
        <dbReference type="ARBA" id="ARBA00009481"/>
    </source>
</evidence>
<keyword evidence="3" id="KW-0808">Transferase</keyword>
<proteinExistence type="inferred from homology"/>
<comment type="similarity">
    <text evidence="1">Belongs to the glycosyltransferase group 1 family. Glycosyltransferase 4 subfamily.</text>
</comment>
<keyword evidence="2" id="KW-0328">Glycosyltransferase</keyword>
<name>X0S4S9_9ZZZZ</name>
<evidence type="ECO:0000256" key="3">
    <source>
        <dbReference type="ARBA" id="ARBA00022679"/>
    </source>
</evidence>
<protein>
    <recommendedName>
        <fullName evidence="4">Trehalose synthase N-terminal domain-containing protein</fullName>
    </recommendedName>
</protein>
<sequence>MIKSLDDYRQIVGDDALAEIYTQARRLQGRRVLHINSTHQGGGVAEILSSLVPLMNDVGVEADWRILHGTPDFFVITKKFHNALQGGSLNLTDIKRQLYVQTNEAFSTYCHIDADCVIVHDPQPLPLIKFYKKRVPWIWRCHVDLSHPNETLWEFLKTFILRYDVDVIST</sequence>
<feature type="non-terminal residue" evidence="5">
    <location>
        <position position="170"/>
    </location>
</feature>
<dbReference type="InterPro" id="IPR052078">
    <property type="entry name" value="Trehalose_Metab_GTase"/>
</dbReference>
<evidence type="ECO:0000259" key="4">
    <source>
        <dbReference type="Pfam" id="PF21269"/>
    </source>
</evidence>
<evidence type="ECO:0000256" key="2">
    <source>
        <dbReference type="ARBA" id="ARBA00022676"/>
    </source>
</evidence>
<dbReference type="Gene3D" id="3.40.50.2000">
    <property type="entry name" value="Glycogen Phosphorylase B"/>
    <property type="match status" value="1"/>
</dbReference>
<dbReference type="SUPFAM" id="SSF53756">
    <property type="entry name" value="UDP-Glycosyltransferase/glycogen phosphorylase"/>
    <property type="match status" value="1"/>
</dbReference>
<dbReference type="PANTHER" id="PTHR47779:SF1">
    <property type="entry name" value="SYNTHASE (CCG-9), PUTATIVE (AFU_ORTHOLOGUE AFUA_3G12100)-RELATED"/>
    <property type="match status" value="1"/>
</dbReference>